<dbReference type="PANTHER" id="PTHR32552">
    <property type="entry name" value="FERRICHROME IRON RECEPTOR-RELATED"/>
    <property type="match status" value="1"/>
</dbReference>
<reference evidence="17" key="1">
    <citation type="submission" date="2006-01" db="EMBL/GenBank/DDBJ databases">
        <title>Complete sequence of Novosphingobium aromaticivorans DSM 12444.</title>
        <authorList>
            <consortium name="US DOE Joint Genome Institute"/>
            <person name="Copeland A."/>
            <person name="Lucas S."/>
            <person name="Lapidus A."/>
            <person name="Barry K."/>
            <person name="Detter J.C."/>
            <person name="Glavina T."/>
            <person name="Hammon N."/>
            <person name="Israni S."/>
            <person name="Pitluck S."/>
            <person name="Chain P."/>
            <person name="Malfatti S."/>
            <person name="Shin M."/>
            <person name="Vergez L."/>
            <person name="Schmutz J."/>
            <person name="Larimer F."/>
            <person name="Land M."/>
            <person name="Kyrpides N."/>
            <person name="Ivanova N."/>
            <person name="Fredrickson J."/>
            <person name="Balkwill D."/>
            <person name="Romine M.F."/>
            <person name="Richardson P."/>
        </authorList>
    </citation>
    <scope>NUCLEOTIDE SEQUENCE [LARGE SCALE GENOMIC DNA]</scope>
    <source>
        <strain evidence="17">ATCC 700278 / DSM 12444 / CCUG 56034 / CIP 105152 / NBRC 16084 / F199</strain>
    </source>
</reference>
<evidence type="ECO:0000256" key="3">
    <source>
        <dbReference type="ARBA" id="ARBA00022452"/>
    </source>
</evidence>
<dbReference type="GO" id="GO:0009279">
    <property type="term" value="C:cell outer membrane"/>
    <property type="evidence" value="ECO:0007669"/>
    <property type="project" value="UniProtKB-SubCell"/>
</dbReference>
<feature type="signal peptide" evidence="13">
    <location>
        <begin position="1"/>
        <end position="34"/>
    </location>
</feature>
<dbReference type="Gene3D" id="2.40.170.20">
    <property type="entry name" value="TonB-dependent receptor, beta-barrel domain"/>
    <property type="match status" value="1"/>
</dbReference>
<sequence>MKSPILNRTRRSCLLMTSALVSLSCVLVVSPAMAADEPQAASTTEDIVVTARRTSEKLSNVPVSVAAIGAKALEEKRILTDADLQSATPGLTVRQTNSSNQISFSLRGQSVDAFSFAAPAVLNYVNEFNAQSTSASAFFDLTSIQALKGPQGTLFGRNATGGAVLYETRKPDTDFGGYMRLSYGNYDAKFAEGAINIPGEIISGRLAAQYQKRDGYQRNLLLGIRNGSVDTFSVRPTIQIETGGFKNATVYQYNYSGGYSTSLRATNYYGVAGSSGAAGDPLNNFVNGKPVNLSLNYGLPSATLYPDGIAALLQGGERFARFGFSGLPSFIEAQKNFGFYDVFDDQDGAHLSRQHLVTNTTTYELSDEMQIKNIFGYNHSRSRDRTDVDGTPFDPLQIGFGGGTGPANPGDPAVGGRSAEGYTYVSQQLSNELQISGKTGNLKYIAGLYYFEGKDYQRLALTFAPDYSAALGDTLGFFLREYTNKTTSKGAYAQFTYGLTPELNVTAGGRWTWEKSRYTPMDRVAGSFDVFQDDFNTSLGITGGTLKANKPSWNVSVDYKITPSLLVYAAQRGSWRTGGFNGTASSVDAAGNPIPNSFKPETTYDFELGAKFNGRIGDMPATMNVAVYNQNIKNVIRAIYLGVAAVSGNVEEARVRGVEADLSIRPTDWLQLGGTLAYTDAKYTKNTATVGTTVVKFGPYGDVPKWSGSAFAKVEHELGDGSVASLRGDVYAQSSFYYSNAANTILPRTQIDGYALVDLRAEWGRIGGSDISVSAYVKNLTDKKYNTGGFALGAVNAINSVLPGLPRMYGLEAKVEF</sequence>
<feature type="domain" description="TonB-dependent receptor-like beta-barrel" evidence="14">
    <location>
        <begin position="335"/>
        <end position="780"/>
    </location>
</feature>
<dbReference type="GO" id="GO:0006826">
    <property type="term" value="P:iron ion transport"/>
    <property type="evidence" value="ECO:0007669"/>
    <property type="project" value="UniProtKB-KW"/>
</dbReference>
<keyword evidence="7" id="KW-0406">Ion transport</keyword>
<evidence type="ECO:0000313" key="17">
    <source>
        <dbReference type="Proteomes" id="UP000009134"/>
    </source>
</evidence>
<keyword evidence="5 11" id="KW-0812">Transmembrane</keyword>
<evidence type="ECO:0000313" key="16">
    <source>
        <dbReference type="EMBL" id="ABD25917.1"/>
    </source>
</evidence>
<dbReference type="InterPro" id="IPR036942">
    <property type="entry name" value="Beta-barrel_TonB_sf"/>
</dbReference>
<evidence type="ECO:0000256" key="6">
    <source>
        <dbReference type="ARBA" id="ARBA00023004"/>
    </source>
</evidence>
<comment type="subcellular location">
    <subcellularLocation>
        <location evidence="1 11">Cell outer membrane</location>
        <topology evidence="1 11">Multi-pass membrane protein</topology>
    </subcellularLocation>
</comment>
<keyword evidence="4" id="KW-0410">Iron transport</keyword>
<dbReference type="InterPro" id="IPR000531">
    <property type="entry name" value="Beta-barrel_TonB"/>
</dbReference>
<evidence type="ECO:0000256" key="5">
    <source>
        <dbReference type="ARBA" id="ARBA00022692"/>
    </source>
</evidence>
<dbReference type="Pfam" id="PF00593">
    <property type="entry name" value="TonB_dep_Rec_b-barrel"/>
    <property type="match status" value="1"/>
</dbReference>
<dbReference type="HOGENOM" id="CLU_008287_15_0_5"/>
<keyword evidence="13" id="KW-0732">Signal</keyword>
<dbReference type="PROSITE" id="PS52016">
    <property type="entry name" value="TONB_DEPENDENT_REC_3"/>
    <property type="match status" value="1"/>
</dbReference>
<dbReference type="STRING" id="279238.Saro_1474"/>
<evidence type="ECO:0000256" key="7">
    <source>
        <dbReference type="ARBA" id="ARBA00023065"/>
    </source>
</evidence>
<evidence type="ECO:0000256" key="2">
    <source>
        <dbReference type="ARBA" id="ARBA00022448"/>
    </source>
</evidence>
<organism evidence="16 17">
    <name type="scientific">Novosphingobium aromaticivorans (strain ATCC 700278 / DSM 12444 / CCUG 56034 / CIP 105152 / NBRC 16084 / F199)</name>
    <dbReference type="NCBI Taxonomy" id="279238"/>
    <lineage>
        <taxon>Bacteria</taxon>
        <taxon>Pseudomonadati</taxon>
        <taxon>Pseudomonadota</taxon>
        <taxon>Alphaproteobacteria</taxon>
        <taxon>Sphingomonadales</taxon>
        <taxon>Sphingomonadaceae</taxon>
        <taxon>Novosphingobium</taxon>
    </lineage>
</organism>
<evidence type="ECO:0000256" key="4">
    <source>
        <dbReference type="ARBA" id="ARBA00022496"/>
    </source>
</evidence>
<feature type="chain" id="PRO_5004208050" evidence="13">
    <location>
        <begin position="35"/>
        <end position="817"/>
    </location>
</feature>
<dbReference type="AlphaFoldDB" id="Q2G8A6"/>
<dbReference type="SUPFAM" id="SSF56935">
    <property type="entry name" value="Porins"/>
    <property type="match status" value="1"/>
</dbReference>
<evidence type="ECO:0000259" key="14">
    <source>
        <dbReference type="Pfam" id="PF00593"/>
    </source>
</evidence>
<evidence type="ECO:0000259" key="15">
    <source>
        <dbReference type="Pfam" id="PF07715"/>
    </source>
</evidence>
<dbReference type="EMBL" id="CP000248">
    <property type="protein sequence ID" value="ABD25917.1"/>
    <property type="molecule type" value="Genomic_DNA"/>
</dbReference>
<feature type="domain" description="TonB-dependent receptor plug" evidence="15">
    <location>
        <begin position="58"/>
        <end position="163"/>
    </location>
</feature>
<keyword evidence="8 12" id="KW-0798">TonB box</keyword>
<keyword evidence="6" id="KW-0408">Iron</keyword>
<keyword evidence="2 11" id="KW-0813">Transport</keyword>
<dbReference type="Gene3D" id="2.170.130.10">
    <property type="entry name" value="TonB-dependent receptor, plug domain"/>
    <property type="match status" value="1"/>
</dbReference>
<gene>
    <name evidence="16" type="ordered locus">Saro_1474</name>
</gene>
<protein>
    <submittedName>
        <fullName evidence="16">TonB-dependent receptor</fullName>
    </submittedName>
</protein>
<keyword evidence="16" id="KW-0675">Receptor</keyword>
<proteinExistence type="inferred from homology"/>
<dbReference type="Proteomes" id="UP000009134">
    <property type="component" value="Chromosome"/>
</dbReference>
<dbReference type="InterPro" id="IPR039426">
    <property type="entry name" value="TonB-dep_rcpt-like"/>
</dbReference>
<dbReference type="Pfam" id="PF07715">
    <property type="entry name" value="Plug"/>
    <property type="match status" value="1"/>
</dbReference>
<keyword evidence="3 11" id="KW-1134">Transmembrane beta strand</keyword>
<dbReference type="eggNOG" id="COG4774">
    <property type="taxonomic scope" value="Bacteria"/>
</dbReference>
<evidence type="ECO:0000256" key="10">
    <source>
        <dbReference type="ARBA" id="ARBA00023237"/>
    </source>
</evidence>
<evidence type="ECO:0000256" key="11">
    <source>
        <dbReference type="PROSITE-ProRule" id="PRU01360"/>
    </source>
</evidence>
<name>Q2G8A6_NOVAD</name>
<evidence type="ECO:0000256" key="1">
    <source>
        <dbReference type="ARBA" id="ARBA00004571"/>
    </source>
</evidence>
<comment type="similarity">
    <text evidence="11 12">Belongs to the TonB-dependent receptor family.</text>
</comment>
<keyword evidence="10 11" id="KW-0998">Cell outer membrane</keyword>
<keyword evidence="9 11" id="KW-0472">Membrane</keyword>
<dbReference type="KEGG" id="nar:Saro_1474"/>
<evidence type="ECO:0000256" key="9">
    <source>
        <dbReference type="ARBA" id="ARBA00023136"/>
    </source>
</evidence>
<evidence type="ECO:0000256" key="13">
    <source>
        <dbReference type="SAM" id="SignalP"/>
    </source>
</evidence>
<accession>Q2G8A6</accession>
<dbReference type="InterPro" id="IPR037066">
    <property type="entry name" value="Plug_dom_sf"/>
</dbReference>
<dbReference type="PROSITE" id="PS51257">
    <property type="entry name" value="PROKAR_LIPOPROTEIN"/>
    <property type="match status" value="1"/>
</dbReference>
<evidence type="ECO:0000256" key="12">
    <source>
        <dbReference type="RuleBase" id="RU003357"/>
    </source>
</evidence>
<evidence type="ECO:0000256" key="8">
    <source>
        <dbReference type="ARBA" id="ARBA00023077"/>
    </source>
</evidence>
<dbReference type="PANTHER" id="PTHR32552:SF81">
    <property type="entry name" value="TONB-DEPENDENT OUTER MEMBRANE RECEPTOR"/>
    <property type="match status" value="1"/>
</dbReference>
<dbReference type="InterPro" id="IPR012910">
    <property type="entry name" value="Plug_dom"/>
</dbReference>
<keyword evidence="17" id="KW-1185">Reference proteome</keyword>